<evidence type="ECO:0000313" key="3">
    <source>
        <dbReference type="Proteomes" id="UP000808337"/>
    </source>
</evidence>
<keyword evidence="1" id="KW-0472">Membrane</keyword>
<evidence type="ECO:0000256" key="1">
    <source>
        <dbReference type="SAM" id="Phobius"/>
    </source>
</evidence>
<feature type="transmembrane region" description="Helical" evidence="1">
    <location>
        <begin position="72"/>
        <end position="91"/>
    </location>
</feature>
<protein>
    <recommendedName>
        <fullName evidence="4">Anti-sigma factor</fullName>
    </recommendedName>
</protein>
<dbReference type="EMBL" id="JADKGY010000006">
    <property type="protein sequence ID" value="MBK9982390.1"/>
    <property type="molecule type" value="Genomic_DNA"/>
</dbReference>
<evidence type="ECO:0008006" key="4">
    <source>
        <dbReference type="Google" id="ProtNLM"/>
    </source>
</evidence>
<gene>
    <name evidence="2" type="ORF">IPP15_08190</name>
</gene>
<accession>A0A9D7XNN7</accession>
<comment type="caution">
    <text evidence="2">The sequence shown here is derived from an EMBL/GenBank/DDBJ whole genome shotgun (WGS) entry which is preliminary data.</text>
</comment>
<name>A0A9D7XNN7_9BACT</name>
<sequence length="240" mass="27258">MTKKEIIENGWVEKYVLGLTSEEESSEVERLANLYPDIQDNINDARHKICGKFNRNLTQPALRDTLMNKRKMMFLTILGVSIFSLGFCFLCREHFSLKADYSEQSKKLAMEEAILAQFDSVIHSTAEKAKFLHLATTKKIRLKGSENFPDAEAMIFKCTKTGKMLLSVVDLPELSEGQYYEVWGEQKPKPDRLIGLLKSPLRYDSLFTLDSMLYSSALMIKSIGDARHKAEAICLASLSN</sequence>
<keyword evidence="1" id="KW-0812">Transmembrane</keyword>
<dbReference type="AlphaFoldDB" id="A0A9D7XNN7"/>
<evidence type="ECO:0000313" key="2">
    <source>
        <dbReference type="EMBL" id="MBK9982390.1"/>
    </source>
</evidence>
<organism evidence="2 3">
    <name type="scientific">Candidatus Opimibacter skivensis</name>
    <dbReference type="NCBI Taxonomy" id="2982028"/>
    <lineage>
        <taxon>Bacteria</taxon>
        <taxon>Pseudomonadati</taxon>
        <taxon>Bacteroidota</taxon>
        <taxon>Saprospiria</taxon>
        <taxon>Saprospirales</taxon>
        <taxon>Saprospiraceae</taxon>
        <taxon>Candidatus Opimibacter</taxon>
    </lineage>
</organism>
<reference evidence="2 3" key="1">
    <citation type="submission" date="2020-10" db="EMBL/GenBank/DDBJ databases">
        <title>Connecting structure to function with the recovery of over 1000 high-quality activated sludge metagenome-assembled genomes encoding full-length rRNA genes using long-read sequencing.</title>
        <authorList>
            <person name="Singleton C.M."/>
            <person name="Petriglieri F."/>
            <person name="Kristensen J.M."/>
            <person name="Kirkegaard R.H."/>
            <person name="Michaelsen T.Y."/>
            <person name="Andersen M.H."/>
            <person name="Karst S.M."/>
            <person name="Dueholm M.S."/>
            <person name="Nielsen P.H."/>
            <person name="Albertsen M."/>
        </authorList>
    </citation>
    <scope>NUCLEOTIDE SEQUENCE [LARGE SCALE GENOMIC DNA]</scope>
    <source>
        <strain evidence="2">Ribe_18-Q3-R11-54_MAXAC.273</strain>
    </source>
</reference>
<proteinExistence type="predicted"/>
<dbReference type="Proteomes" id="UP000808337">
    <property type="component" value="Unassembled WGS sequence"/>
</dbReference>
<keyword evidence="1" id="KW-1133">Transmembrane helix</keyword>